<proteinExistence type="predicted"/>
<protein>
    <submittedName>
        <fullName evidence="1">Uncharacterized protein</fullName>
    </submittedName>
</protein>
<reference evidence="1" key="1">
    <citation type="submission" date="2016-10" db="EMBL/GenBank/DDBJ databases">
        <authorList>
            <person name="de Groot N.N."/>
        </authorList>
    </citation>
    <scope>NUCLEOTIDE SEQUENCE</scope>
</reference>
<gene>
    <name evidence="1" type="ORF">MNB_SV-8-1120</name>
</gene>
<name>A0A1W1C4F7_9ZZZZ</name>
<dbReference type="EMBL" id="FPHD01000055">
    <property type="protein sequence ID" value="SFV60649.1"/>
    <property type="molecule type" value="Genomic_DNA"/>
</dbReference>
<accession>A0A1W1C4F7</accession>
<evidence type="ECO:0000313" key="1">
    <source>
        <dbReference type="EMBL" id="SFV60649.1"/>
    </source>
</evidence>
<dbReference type="AlphaFoldDB" id="A0A1W1C4F7"/>
<organism evidence="1">
    <name type="scientific">hydrothermal vent metagenome</name>
    <dbReference type="NCBI Taxonomy" id="652676"/>
    <lineage>
        <taxon>unclassified sequences</taxon>
        <taxon>metagenomes</taxon>
        <taxon>ecological metagenomes</taxon>
    </lineage>
</organism>
<sequence length="219" mass="25980">MNITDRLDEFSAYCNNQLESIEQLSAPNHETLFRKKLYISFLESLAKAAFPAEGVKKRFIKFLDEFTDWKEWNHCCPVHLCKDSSLEKHIKEILDSDWYVDIEKVSINDENCKYTYASLLYDVRNNIVHQFQASTEWEASMQRHKIESPFYEVVVTKVFDENSKNLRDDKKHIELVFPNTFLKKLSEDGLENFIGYCRTEQINPFPGYYAERIVHEEKL</sequence>